<keyword evidence="4 7" id="KW-0812">Transmembrane</keyword>
<feature type="transmembrane region" description="Helical" evidence="7">
    <location>
        <begin position="168"/>
        <end position="187"/>
    </location>
</feature>
<feature type="transmembrane region" description="Helical" evidence="7">
    <location>
        <begin position="930"/>
        <end position="951"/>
    </location>
</feature>
<dbReference type="EMBL" id="CP098502">
    <property type="protein sequence ID" value="UTI63652.1"/>
    <property type="molecule type" value="Genomic_DNA"/>
</dbReference>
<proteinExistence type="inferred from homology"/>
<feature type="transmembrane region" description="Helical" evidence="7">
    <location>
        <begin position="904"/>
        <end position="923"/>
    </location>
</feature>
<evidence type="ECO:0000313" key="9">
    <source>
        <dbReference type="EMBL" id="UTI63652.1"/>
    </source>
</evidence>
<feature type="transmembrane region" description="Helical" evidence="7">
    <location>
        <begin position="373"/>
        <end position="393"/>
    </location>
</feature>
<feature type="domain" description="Membrane transport protein MMPL" evidence="8">
    <location>
        <begin position="844"/>
        <end position="1065"/>
    </location>
</feature>
<evidence type="ECO:0000313" key="10">
    <source>
        <dbReference type="Proteomes" id="UP001056035"/>
    </source>
</evidence>
<feature type="transmembrane region" description="Helical" evidence="7">
    <location>
        <begin position="273"/>
        <end position="293"/>
    </location>
</feature>
<feature type="transmembrane region" description="Helical" evidence="7">
    <location>
        <begin position="224"/>
        <end position="243"/>
    </location>
</feature>
<comment type="subcellular location">
    <subcellularLocation>
        <location evidence="1">Cell membrane</location>
        <topology evidence="1">Multi-pass membrane protein</topology>
    </subcellularLocation>
</comment>
<feature type="transmembrane region" description="Helical" evidence="7">
    <location>
        <begin position="957"/>
        <end position="979"/>
    </location>
</feature>
<evidence type="ECO:0000256" key="7">
    <source>
        <dbReference type="SAM" id="Phobius"/>
    </source>
</evidence>
<name>A0ABY5DRE9_9ACTN</name>
<sequence length="1086" mass="107812">MRSAAALARRRPVAALTGWLAVAVLLAVLGAGHGRLQPASLKVSGTESARALALTAGRFDQSTTVPVLLTGPSRDVRAQGHALANRLAKVPGVTLASPWNAPTLRPALRPAADRLLLLASIAGKGRRVEERAATVASLVRAGTSGPVTAHVTGLPIVSRALADASRHAVHRADLVALPALLLVLLLVFRSIAAAAIPVVFGGTTVLAATGLVELLSSRLPVDGLGTALASMMGLALAVDYSLLMVSRFREERRGGAGVDAAAAGAVVGTRHTILTAGASIVLAMVLVAVLGPGTPVVSAALGVGAAGAVAVLGACVAMPAALVLTGARLTPAAGAAGPAGPAAAAAAAAAAGPPPATVTPWERVGAVAMRRPLVTVGAGCAALALLAVPALSLKTAGPDAAQLPASSAARADLNAVDRAVGPGWGANFEVVAVARKGTMTTPARLRALMQLQRELGADPGVRVVLGPGTIAARAERLRRDGRRLIRQQKALAGAIPAQTAKLSRLKGSVGRLEGGVGGLTGAFTEADAAAKTLGSGSAALAGGVARLRDGVQGAAAGARTLTGRLRTAAAGTGRLTAGAASARDGSAALAEAIHRIGSGFALASPAVRVLSGRISSRHDDVTRAASDARTQNAAVLQQLSDAQRALAGVRPGFNTTRAARAVEAAKQTIDTSAVATSLDTVAAGLAAQIAATNKLADSLAKISVHPLAAKARALTAGLSQLRANLAQLSGSVSTLSGSTDAVQGALAKLGGGTSALGAGVSRLQAGVAGVSSSVAASRRRSDALVQGLSGAKGELAGLSSGSAKKPAGAPVNTSPSVVDSGYFVLAALDGRDGNGTGLNVDRGGQAARILIVPRLGPSDPGAGALYHRLTLAAQRFGRATGSDTAVGGSSALLLDYEHAAHTRFPGIVLVLALATTLLLAVLLRSLLVPLIGVGLTLLTVAATIGLMGTLFAGSLDATTVIAVFAVMFALSIDYQLFIVGRIREEVDRHGDPRRAITAGLSSTAHVVSGAAISMLAVFAAFATTDVPSIREFGVGLGIAVALDATLVRLVVLPAALKLAGRRAWGPARPLSGVHVPGGLVPVPEAT</sequence>
<dbReference type="PANTHER" id="PTHR33406">
    <property type="entry name" value="MEMBRANE PROTEIN MJ1562-RELATED"/>
    <property type="match status" value="1"/>
</dbReference>
<feature type="domain" description="Membrane transport protein MMPL" evidence="8">
    <location>
        <begin position="76"/>
        <end position="373"/>
    </location>
</feature>
<evidence type="ECO:0000256" key="5">
    <source>
        <dbReference type="ARBA" id="ARBA00022989"/>
    </source>
</evidence>
<dbReference type="InterPro" id="IPR004869">
    <property type="entry name" value="MMPL_dom"/>
</dbReference>
<evidence type="ECO:0000256" key="3">
    <source>
        <dbReference type="ARBA" id="ARBA00022475"/>
    </source>
</evidence>
<organism evidence="9 10">
    <name type="scientific">Paraconexibacter antarcticus</name>
    <dbReference type="NCBI Taxonomy" id="2949664"/>
    <lineage>
        <taxon>Bacteria</taxon>
        <taxon>Bacillati</taxon>
        <taxon>Actinomycetota</taxon>
        <taxon>Thermoleophilia</taxon>
        <taxon>Solirubrobacterales</taxon>
        <taxon>Paraconexibacteraceae</taxon>
        <taxon>Paraconexibacter</taxon>
    </lineage>
</organism>
<feature type="transmembrane region" description="Helical" evidence="7">
    <location>
        <begin position="299"/>
        <end position="324"/>
    </location>
</feature>
<dbReference type="PANTHER" id="PTHR33406:SF11">
    <property type="entry name" value="MEMBRANE PROTEIN SCO6666-RELATED"/>
    <property type="match status" value="1"/>
</dbReference>
<dbReference type="InterPro" id="IPR050545">
    <property type="entry name" value="Mycobact_MmpL"/>
</dbReference>
<keyword evidence="6 7" id="KW-0472">Membrane</keyword>
<feature type="transmembrane region" description="Helical" evidence="7">
    <location>
        <begin position="1000"/>
        <end position="1022"/>
    </location>
</feature>
<evidence type="ECO:0000259" key="8">
    <source>
        <dbReference type="Pfam" id="PF03176"/>
    </source>
</evidence>
<accession>A0ABY5DRE9</accession>
<evidence type="ECO:0000256" key="1">
    <source>
        <dbReference type="ARBA" id="ARBA00004651"/>
    </source>
</evidence>
<dbReference type="Pfam" id="PF03176">
    <property type="entry name" value="MMPL"/>
    <property type="match status" value="2"/>
</dbReference>
<protein>
    <submittedName>
        <fullName evidence="9">MMPL family transporter</fullName>
    </submittedName>
</protein>
<keyword evidence="10" id="KW-1185">Reference proteome</keyword>
<evidence type="ECO:0000256" key="2">
    <source>
        <dbReference type="ARBA" id="ARBA00010157"/>
    </source>
</evidence>
<keyword evidence="5 7" id="KW-1133">Transmembrane helix</keyword>
<comment type="similarity">
    <text evidence="2">Belongs to the resistance-nodulation-cell division (RND) (TC 2.A.6) family. MmpL subfamily.</text>
</comment>
<feature type="transmembrane region" description="Helical" evidence="7">
    <location>
        <begin position="1034"/>
        <end position="1056"/>
    </location>
</feature>
<dbReference type="SUPFAM" id="SSF82866">
    <property type="entry name" value="Multidrug efflux transporter AcrB transmembrane domain"/>
    <property type="match status" value="2"/>
</dbReference>
<evidence type="ECO:0000256" key="6">
    <source>
        <dbReference type="ARBA" id="ARBA00023136"/>
    </source>
</evidence>
<evidence type="ECO:0000256" key="4">
    <source>
        <dbReference type="ARBA" id="ARBA00022692"/>
    </source>
</evidence>
<dbReference type="RefSeq" id="WP_254570377.1">
    <property type="nucleotide sequence ID" value="NZ_CP098502.1"/>
</dbReference>
<keyword evidence="3" id="KW-1003">Cell membrane</keyword>
<dbReference type="Proteomes" id="UP001056035">
    <property type="component" value="Chromosome"/>
</dbReference>
<reference evidence="9 10" key="1">
    <citation type="submission" date="2022-06" db="EMBL/GenBank/DDBJ databases">
        <title>Paraconexibacter antarcticus.</title>
        <authorList>
            <person name="Kim C.S."/>
        </authorList>
    </citation>
    <scope>NUCLEOTIDE SEQUENCE [LARGE SCALE GENOMIC DNA]</scope>
    <source>
        <strain evidence="9 10">02-257</strain>
    </source>
</reference>
<gene>
    <name evidence="9" type="ORF">NBH00_20200</name>
</gene>
<dbReference type="Gene3D" id="1.20.1640.10">
    <property type="entry name" value="Multidrug efflux transporter AcrB transmembrane domain"/>
    <property type="match status" value="2"/>
</dbReference>